<comment type="caution">
    <text evidence="1">The sequence shown here is derived from an EMBL/GenBank/DDBJ whole genome shotgun (WGS) entry which is preliminary data.</text>
</comment>
<keyword evidence="2" id="KW-1185">Reference proteome</keyword>
<gene>
    <name evidence="1" type="ORF">ACFPRK_08435</name>
</gene>
<dbReference type="EMBL" id="JBHSKI010000002">
    <property type="protein sequence ID" value="MFC5170619.1"/>
    <property type="molecule type" value="Genomic_DNA"/>
</dbReference>
<evidence type="ECO:0000313" key="1">
    <source>
        <dbReference type="EMBL" id="MFC5170619.1"/>
    </source>
</evidence>
<accession>A0ABW0B0A9</accession>
<dbReference type="InterPro" id="IPR036250">
    <property type="entry name" value="AcylCo_DH-like_C"/>
</dbReference>
<organism evidence="1 2">
    <name type="scientific">Streptomyces mutomycini</name>
    <dbReference type="NCBI Taxonomy" id="284036"/>
    <lineage>
        <taxon>Bacteria</taxon>
        <taxon>Bacillati</taxon>
        <taxon>Actinomycetota</taxon>
        <taxon>Actinomycetes</taxon>
        <taxon>Kitasatosporales</taxon>
        <taxon>Streptomycetaceae</taxon>
        <taxon>Streptomyces</taxon>
    </lineage>
</organism>
<protein>
    <submittedName>
        <fullName evidence="1">Uncharacterized protein</fullName>
    </submittedName>
</protein>
<name>A0ABW0B0A9_9ACTN</name>
<sequence>MKIGAETLDEAVTLLRLQLAARALTTAERRHETAVERVVPRRRFGKDPSVTPI</sequence>
<dbReference type="SUPFAM" id="SSF47203">
    <property type="entry name" value="Acyl-CoA dehydrogenase C-terminal domain-like"/>
    <property type="match status" value="1"/>
</dbReference>
<reference evidence="2" key="1">
    <citation type="journal article" date="2019" name="Int. J. Syst. Evol. Microbiol.">
        <title>The Global Catalogue of Microorganisms (GCM) 10K type strain sequencing project: providing services to taxonomists for standard genome sequencing and annotation.</title>
        <authorList>
            <consortium name="The Broad Institute Genomics Platform"/>
            <consortium name="The Broad Institute Genome Sequencing Center for Infectious Disease"/>
            <person name="Wu L."/>
            <person name="Ma J."/>
        </authorList>
    </citation>
    <scope>NUCLEOTIDE SEQUENCE [LARGE SCALE GENOMIC DNA]</scope>
    <source>
        <strain evidence="2">CGMCC 4.1721</strain>
    </source>
</reference>
<evidence type="ECO:0000313" key="2">
    <source>
        <dbReference type="Proteomes" id="UP001596208"/>
    </source>
</evidence>
<dbReference type="Proteomes" id="UP001596208">
    <property type="component" value="Unassembled WGS sequence"/>
</dbReference>
<proteinExistence type="predicted"/>
<dbReference type="RefSeq" id="WP_167359484.1">
    <property type="nucleotide sequence ID" value="NZ_JBHSKI010000002.1"/>
</dbReference>